<feature type="transmembrane region" description="Helical" evidence="2">
    <location>
        <begin position="1499"/>
        <end position="1523"/>
    </location>
</feature>
<evidence type="ECO:0000313" key="3">
    <source>
        <dbReference type="EMBL" id="KAK3271728.1"/>
    </source>
</evidence>
<keyword evidence="4" id="KW-1185">Reference proteome</keyword>
<feature type="compositionally biased region" description="Pro residues" evidence="1">
    <location>
        <begin position="185"/>
        <end position="207"/>
    </location>
</feature>
<name>A0AAE0L4G5_9CHLO</name>
<feature type="region of interest" description="Disordered" evidence="1">
    <location>
        <begin position="183"/>
        <end position="219"/>
    </location>
</feature>
<dbReference type="Proteomes" id="UP001190700">
    <property type="component" value="Unassembled WGS sequence"/>
</dbReference>
<proteinExistence type="predicted"/>
<reference evidence="3 4" key="1">
    <citation type="journal article" date="2015" name="Genome Biol. Evol.">
        <title>Comparative Genomics of a Bacterivorous Green Alga Reveals Evolutionary Causalities and Consequences of Phago-Mixotrophic Mode of Nutrition.</title>
        <authorList>
            <person name="Burns J.A."/>
            <person name="Paasch A."/>
            <person name="Narechania A."/>
            <person name="Kim E."/>
        </authorList>
    </citation>
    <scope>NUCLEOTIDE SEQUENCE [LARGE SCALE GENOMIC DNA]</scope>
    <source>
        <strain evidence="3 4">PLY_AMNH</strain>
    </source>
</reference>
<keyword evidence="2" id="KW-0812">Transmembrane</keyword>
<accession>A0AAE0L4G5</accession>
<evidence type="ECO:0000256" key="2">
    <source>
        <dbReference type="SAM" id="Phobius"/>
    </source>
</evidence>
<feature type="region of interest" description="Disordered" evidence="1">
    <location>
        <begin position="821"/>
        <end position="869"/>
    </location>
</feature>
<feature type="region of interest" description="Disordered" evidence="1">
    <location>
        <begin position="1"/>
        <end position="33"/>
    </location>
</feature>
<feature type="compositionally biased region" description="Low complexity" evidence="1">
    <location>
        <begin position="829"/>
        <end position="839"/>
    </location>
</feature>
<feature type="region of interest" description="Disordered" evidence="1">
    <location>
        <begin position="457"/>
        <end position="581"/>
    </location>
</feature>
<evidence type="ECO:0000313" key="4">
    <source>
        <dbReference type="Proteomes" id="UP001190700"/>
    </source>
</evidence>
<sequence>MNTSAEPPGYSLPPPGTLSWHTPPTGGPHEEGAATRVPRLFRPLREGQPGPHHGAAPSSWLFTNGAALLPFCSFPPGVTRLQVILLLRSGQVVRLGIIAVMHLAVDTGASIQQEDYVPPIQSIRFIITFVITLAGAALTYGRVSLQERADRRCAMHRVFDPTVCAQQPNGLYIWSIGSAIAPTPAHAPGPPQGPPQGPPAGTPPPAAEPTAASSGNRGPAISIDDLLSMDLDALEAILDASTYEQTTAAPTAAGISDGLVMPQLAPMHTLDQGGLLTQFARAPQPPQRAATAGQPVTEAATGSTLLRELTAGRTQHLLHQGRRDQVRRRFETIGALQGERFWGVCDDRLSPMDDLAAAEGALPVADRLSGLGSPSEANLGALMPASVLALRMLKTLNTKVDVISFEGSIDSPTIKMAPPRPPTQEGLSLKHRPQAVRLSPLENGPLHKWRLRAGLAEAAPPPESSEEVSQMASASSSPGGSPLSSAEHPLLPQSTPPPAEADLAPIADADCEDRKADRWARGQARRKSAAAARKPVEGSTRMLARESANSASARAEPRTADADKRRPLSGRALQPSTAAEDTGVRIRISRLDGVLQSAVAEPGMEGEDMGASGDEARLRRVQEDAARGMVVARQLGAGGRAAVAAAAAAAAGCHWWQHFLPEIYERGVGAEAGSEGRAGPPRTGMPPSEDLSETPCPAWARLRQLRARAAGFGRMVWLLRQVRRARFMDVIGVDCRVLRLCRPFCLAWGIASDEGGARRGEGMDVRTPWQRHEAEVAETGDSGESSGGAPSRYASSEPVMENFVRDSEVNTFDRLVEGTIRETVRQSHSRSSQLHSRSSQSHRRGSQRQQSKVSGVHRGSLRNDGWGQEDARLSQLGGDTWEMQGARQSWHRGDVEAAAPVKPCMGSFLDALDTCVMLTFLAHHHLVANSFLRHQVALGDHAHWDLPEGFTFRGILADMVDVLMWPGGWRHIDALVLWNLTHLKDTAPDWVLSPELFAALAPPLSFGSGSLLRAWEEGAGSASVRLAAQAAPAWGGLPGAPACSRERRREGSLRARQEEVVQFGLEGSSTSQVEAASSGAEEVGARLALEAAMSMRCSCWSEVPSWGGAGTVGFQQQRHRLITAAKSRLQEAKRGPRRSSFTATFKHSGSRDAPAPKRSDPDFFPVAPADCAEADERCDQKRGRRGGCTWVDWAPWQGCARDPLTGAWWRATLERHPWIAVCFADWRAPAGRGAKWRLAQLFICWTVMLALLVMSVYVDAMRACFEYKTHLGCDMQYDFEDLQGGVFKECRGSQSCNHLHISRECVNAFSCPKDGFRYTPQLLPIRPDAPKWLKGIRLSYRLLAGLLLVPLILRDVLGPQPRRSGAWRLHLLPRVCEGPPSSKERTAVAPGGGLHAARASISGIWVRARFWWAVRVRGRDAWAVFQQLLAAQSLAARHQQPPPQTPPAARWRLRGRFTAYGVVYIICMGGLLVLSAFCICTYCWYIVDFIGHESEGSLIRTWAIAVVFDGLVSPIFVHCCILAKHALLCKMQWVIVTYAALQHYFHDLNPLAKSSRRSFFGGWVLHSSNMPRKRKVKRPSIPQ</sequence>
<feature type="region of interest" description="Disordered" evidence="1">
    <location>
        <begin position="773"/>
        <end position="800"/>
    </location>
</feature>
<gene>
    <name evidence="3" type="ORF">CYMTET_19945</name>
</gene>
<evidence type="ECO:0000256" key="1">
    <source>
        <dbReference type="SAM" id="MobiDB-lite"/>
    </source>
</evidence>
<feature type="transmembrane region" description="Helical" evidence="2">
    <location>
        <begin position="1238"/>
        <end position="1258"/>
    </location>
</feature>
<keyword evidence="2" id="KW-0472">Membrane</keyword>
<organism evidence="3 4">
    <name type="scientific">Cymbomonas tetramitiformis</name>
    <dbReference type="NCBI Taxonomy" id="36881"/>
    <lineage>
        <taxon>Eukaryota</taxon>
        <taxon>Viridiplantae</taxon>
        <taxon>Chlorophyta</taxon>
        <taxon>Pyramimonadophyceae</taxon>
        <taxon>Pyramimonadales</taxon>
        <taxon>Pyramimonadaceae</taxon>
        <taxon>Cymbomonas</taxon>
    </lineage>
</organism>
<feature type="compositionally biased region" description="Low complexity" evidence="1">
    <location>
        <begin position="545"/>
        <end position="554"/>
    </location>
</feature>
<feature type="transmembrane region" description="Helical" evidence="2">
    <location>
        <begin position="1462"/>
        <end position="1487"/>
    </location>
</feature>
<feature type="region of interest" description="Disordered" evidence="1">
    <location>
        <begin position="413"/>
        <end position="441"/>
    </location>
</feature>
<keyword evidence="2" id="KW-1133">Transmembrane helix</keyword>
<feature type="compositionally biased region" description="Low complexity" evidence="1">
    <location>
        <begin position="467"/>
        <end position="487"/>
    </location>
</feature>
<dbReference type="EMBL" id="LGRX02009406">
    <property type="protein sequence ID" value="KAK3271728.1"/>
    <property type="molecule type" value="Genomic_DNA"/>
</dbReference>
<feature type="region of interest" description="Disordered" evidence="1">
    <location>
        <begin position="1128"/>
        <end position="1159"/>
    </location>
</feature>
<feature type="compositionally biased region" description="Basic and acidic residues" evidence="1">
    <location>
        <begin position="555"/>
        <end position="566"/>
    </location>
</feature>
<protein>
    <submittedName>
        <fullName evidence="3">Uncharacterized protein</fullName>
    </submittedName>
</protein>
<feature type="region of interest" description="Disordered" evidence="1">
    <location>
        <begin position="671"/>
        <end position="694"/>
    </location>
</feature>
<comment type="caution">
    <text evidence="3">The sequence shown here is derived from an EMBL/GenBank/DDBJ whole genome shotgun (WGS) entry which is preliminary data.</text>
</comment>